<evidence type="ECO:0000256" key="1">
    <source>
        <dbReference type="SAM" id="MobiDB-lite"/>
    </source>
</evidence>
<comment type="caution">
    <text evidence="2">The sequence shown here is derived from an EMBL/GenBank/DDBJ whole genome shotgun (WGS) entry which is preliminary data.</text>
</comment>
<name>A0ABD2ZZG3_9GENT</name>
<gene>
    <name evidence="2" type="ORF">ACH5RR_013189</name>
</gene>
<dbReference type="AlphaFoldDB" id="A0ABD2ZZG3"/>
<protein>
    <submittedName>
        <fullName evidence="2">Uncharacterized protein</fullName>
    </submittedName>
</protein>
<accession>A0ABD2ZZG3</accession>
<sequence>MISVRLPVMQLVAETYGRYVLGQGPDLASSSSGTKRKGFFTSGGSQISRASSKRCKSKELSIFSGVVPTVLILEPKLWQSVG</sequence>
<dbReference type="EMBL" id="JBJUIK010000006">
    <property type="protein sequence ID" value="KAL3524817.1"/>
    <property type="molecule type" value="Genomic_DNA"/>
</dbReference>
<keyword evidence="3" id="KW-1185">Reference proteome</keyword>
<proteinExistence type="predicted"/>
<organism evidence="2 3">
    <name type="scientific">Cinchona calisaya</name>
    <dbReference type="NCBI Taxonomy" id="153742"/>
    <lineage>
        <taxon>Eukaryota</taxon>
        <taxon>Viridiplantae</taxon>
        <taxon>Streptophyta</taxon>
        <taxon>Embryophyta</taxon>
        <taxon>Tracheophyta</taxon>
        <taxon>Spermatophyta</taxon>
        <taxon>Magnoliopsida</taxon>
        <taxon>eudicotyledons</taxon>
        <taxon>Gunneridae</taxon>
        <taxon>Pentapetalae</taxon>
        <taxon>asterids</taxon>
        <taxon>lamiids</taxon>
        <taxon>Gentianales</taxon>
        <taxon>Rubiaceae</taxon>
        <taxon>Cinchonoideae</taxon>
        <taxon>Cinchoneae</taxon>
        <taxon>Cinchona</taxon>
    </lineage>
</organism>
<evidence type="ECO:0000313" key="3">
    <source>
        <dbReference type="Proteomes" id="UP001630127"/>
    </source>
</evidence>
<feature type="region of interest" description="Disordered" evidence="1">
    <location>
        <begin position="24"/>
        <end position="47"/>
    </location>
</feature>
<dbReference type="Proteomes" id="UP001630127">
    <property type="component" value="Unassembled WGS sequence"/>
</dbReference>
<evidence type="ECO:0000313" key="2">
    <source>
        <dbReference type="EMBL" id="KAL3524817.1"/>
    </source>
</evidence>
<reference evidence="2 3" key="1">
    <citation type="submission" date="2024-11" db="EMBL/GenBank/DDBJ databases">
        <title>A near-complete genome assembly of Cinchona calisaya.</title>
        <authorList>
            <person name="Lian D.C."/>
            <person name="Zhao X.W."/>
            <person name="Wei L."/>
        </authorList>
    </citation>
    <scope>NUCLEOTIDE SEQUENCE [LARGE SCALE GENOMIC DNA]</scope>
    <source>
        <tissue evidence="2">Nenye</tissue>
    </source>
</reference>